<dbReference type="SUPFAM" id="SSF52540">
    <property type="entry name" value="P-loop containing nucleoside triphosphate hydrolases"/>
    <property type="match status" value="1"/>
</dbReference>
<accession>A0A3L7JV52</accession>
<keyword evidence="3" id="KW-0342">GTP-binding</keyword>
<gene>
    <name evidence="5" type="ORF">D9X91_15290</name>
</gene>
<evidence type="ECO:0000256" key="1">
    <source>
        <dbReference type="ARBA" id="ARBA00022741"/>
    </source>
</evidence>
<dbReference type="InterPro" id="IPR027417">
    <property type="entry name" value="P-loop_NTPase"/>
</dbReference>
<name>A0A3L7JV52_9BACI</name>
<proteinExistence type="predicted"/>
<evidence type="ECO:0000256" key="3">
    <source>
        <dbReference type="ARBA" id="ARBA00023134"/>
    </source>
</evidence>
<dbReference type="InterPro" id="IPR030385">
    <property type="entry name" value="G_IRG_dom"/>
</dbReference>
<dbReference type="Gene3D" id="3.40.50.300">
    <property type="entry name" value="P-loop containing nucleotide triphosphate hydrolases"/>
    <property type="match status" value="1"/>
</dbReference>
<dbReference type="Pfam" id="PF05049">
    <property type="entry name" value="IIGP"/>
    <property type="match status" value="1"/>
</dbReference>
<keyword evidence="1" id="KW-0547">Nucleotide-binding</keyword>
<dbReference type="PANTHER" id="PTHR32341">
    <property type="entry name" value="INTERFERON-INDUCIBLE GTPASE"/>
    <property type="match status" value="1"/>
</dbReference>
<evidence type="ECO:0000313" key="5">
    <source>
        <dbReference type="EMBL" id="RLQ93999.1"/>
    </source>
</evidence>
<sequence length="381" mass="43142">MVYLRKINTYNLVNLRRIPMMDENDIYESIEAIKEELDKLNQTQVKIALFGQPGSGKSSLINALIGEEVANVSQETDTTITEDPYKWEDLILTDLPGYGTKNFPAESFFEKFNVLSYDIFICVFSGKFRQEDTEFFRRLQQEGKKCLFVRNSVDSMFEKGKTTEQLKEDVLNDVKKQVGTEVKVYFTSCRTEEGLDDLTKAIYDNLNTVKKIKFSLDAKAYSEDFLETKKKACYKYIYLGSTLAAANGVNPIPLVDISVDLSILTGVFDRIRKSFGLSQQIIEENKPLYNERLLTIANKILKYTTKTAITKLLEKIAKDQLEKQAIKTTLKQIGKRIPLIGQGVSATTSFVVTFAASKSYCNDCAEIATAILKDKLYTGTN</sequence>
<keyword evidence="6" id="KW-1185">Reference proteome</keyword>
<dbReference type="GO" id="GO:0016020">
    <property type="term" value="C:membrane"/>
    <property type="evidence" value="ECO:0007669"/>
    <property type="project" value="InterPro"/>
</dbReference>
<evidence type="ECO:0000256" key="2">
    <source>
        <dbReference type="ARBA" id="ARBA00022801"/>
    </source>
</evidence>
<reference evidence="5 6" key="1">
    <citation type="submission" date="2018-10" db="EMBL/GenBank/DDBJ databases">
        <title>Falsibacillus sp. genome draft.</title>
        <authorList>
            <person name="Shi S."/>
        </authorList>
    </citation>
    <scope>NUCLEOTIDE SEQUENCE [LARGE SCALE GENOMIC DNA]</scope>
    <source>
        <strain evidence="5 6">GY 10110</strain>
    </source>
</reference>
<comment type="caution">
    <text evidence="5">The sequence shown here is derived from an EMBL/GenBank/DDBJ whole genome shotgun (WGS) entry which is preliminary data.</text>
</comment>
<dbReference type="PANTHER" id="PTHR32341:SF10">
    <property type="entry name" value="INTERFERON-INDUCIBLE GTPASE 5"/>
    <property type="match status" value="1"/>
</dbReference>
<dbReference type="GO" id="GO:0016787">
    <property type="term" value="F:hydrolase activity"/>
    <property type="evidence" value="ECO:0007669"/>
    <property type="project" value="UniProtKB-KW"/>
</dbReference>
<dbReference type="EMBL" id="RCVZ01000011">
    <property type="protein sequence ID" value="RLQ93999.1"/>
    <property type="molecule type" value="Genomic_DNA"/>
</dbReference>
<dbReference type="AlphaFoldDB" id="A0A3L7JV52"/>
<dbReference type="Proteomes" id="UP000276770">
    <property type="component" value="Unassembled WGS sequence"/>
</dbReference>
<dbReference type="GO" id="GO:0005525">
    <property type="term" value="F:GTP binding"/>
    <property type="evidence" value="ECO:0007669"/>
    <property type="project" value="UniProtKB-KW"/>
</dbReference>
<protein>
    <recommendedName>
        <fullName evidence="4">IRG-type G domain-containing protein</fullName>
    </recommendedName>
</protein>
<dbReference type="InterPro" id="IPR007743">
    <property type="entry name" value="Immunity-related_GTPase-like"/>
</dbReference>
<feature type="domain" description="IRG-type G" evidence="4">
    <location>
        <begin position="43"/>
        <end position="224"/>
    </location>
</feature>
<keyword evidence="2" id="KW-0378">Hydrolase</keyword>
<evidence type="ECO:0000313" key="6">
    <source>
        <dbReference type="Proteomes" id="UP000276770"/>
    </source>
</evidence>
<dbReference type="InterPro" id="IPR051515">
    <property type="entry name" value="IRG"/>
</dbReference>
<organism evidence="5 6">
    <name type="scientific">Falsibacillus albus</name>
    <dbReference type="NCBI Taxonomy" id="2478915"/>
    <lineage>
        <taxon>Bacteria</taxon>
        <taxon>Bacillati</taxon>
        <taxon>Bacillota</taxon>
        <taxon>Bacilli</taxon>
        <taxon>Bacillales</taxon>
        <taxon>Bacillaceae</taxon>
        <taxon>Falsibacillus</taxon>
    </lineage>
</organism>
<evidence type="ECO:0000259" key="4">
    <source>
        <dbReference type="PROSITE" id="PS51716"/>
    </source>
</evidence>
<dbReference type="PROSITE" id="PS51716">
    <property type="entry name" value="G_IRG"/>
    <property type="match status" value="1"/>
</dbReference>